<dbReference type="EMBL" id="SSTE01000109">
    <property type="protein sequence ID" value="KAA0068149.1"/>
    <property type="molecule type" value="Genomic_DNA"/>
</dbReference>
<protein>
    <submittedName>
        <fullName evidence="2">Uncharacterized protein</fullName>
    </submittedName>
</protein>
<comment type="caution">
    <text evidence="2">The sequence shown here is derived from an EMBL/GenBank/DDBJ whole genome shotgun (WGS) entry which is preliminary data.</text>
</comment>
<evidence type="ECO:0000313" key="3">
    <source>
        <dbReference type="Proteomes" id="UP000321393"/>
    </source>
</evidence>
<dbReference type="AlphaFoldDB" id="A0A5D3DCQ8"/>
<proteinExistence type="predicted"/>
<evidence type="ECO:0000313" key="2">
    <source>
        <dbReference type="EMBL" id="TYK21069.1"/>
    </source>
</evidence>
<dbReference type="Proteomes" id="UP000321947">
    <property type="component" value="Unassembled WGS sequence"/>
</dbReference>
<gene>
    <name evidence="2" type="ORF">E5676_scaffold392G00330</name>
    <name evidence="1" type="ORF">E6C27_scaffold238G001160</name>
</gene>
<reference evidence="3 4" key="1">
    <citation type="submission" date="2019-08" db="EMBL/GenBank/DDBJ databases">
        <title>Draft genome sequences of two oriental melons (Cucumis melo L. var makuwa).</title>
        <authorList>
            <person name="Kwon S.-Y."/>
        </authorList>
    </citation>
    <scope>NUCLEOTIDE SEQUENCE [LARGE SCALE GENOMIC DNA]</scope>
    <source>
        <strain evidence="4">cv. Chang Bougi</strain>
        <strain evidence="3">cv. SW 3</strain>
        <tissue evidence="2">Leaf</tissue>
    </source>
</reference>
<dbReference type="Proteomes" id="UP000321393">
    <property type="component" value="Unassembled WGS sequence"/>
</dbReference>
<dbReference type="EMBL" id="SSTD01005932">
    <property type="protein sequence ID" value="TYK21069.1"/>
    <property type="molecule type" value="Genomic_DNA"/>
</dbReference>
<evidence type="ECO:0000313" key="1">
    <source>
        <dbReference type="EMBL" id="KAA0068149.1"/>
    </source>
</evidence>
<evidence type="ECO:0000313" key="4">
    <source>
        <dbReference type="Proteomes" id="UP000321947"/>
    </source>
</evidence>
<organism evidence="2 4">
    <name type="scientific">Cucumis melo var. makuwa</name>
    <name type="common">Oriental melon</name>
    <dbReference type="NCBI Taxonomy" id="1194695"/>
    <lineage>
        <taxon>Eukaryota</taxon>
        <taxon>Viridiplantae</taxon>
        <taxon>Streptophyta</taxon>
        <taxon>Embryophyta</taxon>
        <taxon>Tracheophyta</taxon>
        <taxon>Spermatophyta</taxon>
        <taxon>Magnoliopsida</taxon>
        <taxon>eudicotyledons</taxon>
        <taxon>Gunneridae</taxon>
        <taxon>Pentapetalae</taxon>
        <taxon>rosids</taxon>
        <taxon>fabids</taxon>
        <taxon>Cucurbitales</taxon>
        <taxon>Cucurbitaceae</taxon>
        <taxon>Benincaseae</taxon>
        <taxon>Cucumis</taxon>
    </lineage>
</organism>
<sequence>MASGMETPILDGSRHAAKIGFEDVVSFLVRRGTDNSLDDVENEQLNVLEIVVGHLIDEHVKDDTLYKSDVDFTIVDYYKKLAYSRCIKRERGESEIIWQNEERRKEIVAITVVSLAVVSLPSCLFRRLPPLIPI</sequence>
<accession>A0A5D3DCQ8</accession>
<name>A0A5D3DCQ8_CUCMM</name>